<protein>
    <recommendedName>
        <fullName evidence="5">Glycosyltransferase RgtA/B/C/D-like domain-containing protein</fullName>
    </recommendedName>
</protein>
<feature type="transmembrane region" description="Helical" evidence="2">
    <location>
        <begin position="193"/>
        <end position="213"/>
    </location>
</feature>
<feature type="transmembrane region" description="Helical" evidence="2">
    <location>
        <begin position="295"/>
        <end position="312"/>
    </location>
</feature>
<feature type="transmembrane region" description="Helical" evidence="2">
    <location>
        <begin position="442"/>
        <end position="460"/>
    </location>
</feature>
<accession>A0ABP8QA89</accession>
<reference evidence="4" key="1">
    <citation type="journal article" date="2019" name="Int. J. Syst. Evol. Microbiol.">
        <title>The Global Catalogue of Microorganisms (GCM) 10K type strain sequencing project: providing services to taxonomists for standard genome sequencing and annotation.</title>
        <authorList>
            <consortium name="The Broad Institute Genomics Platform"/>
            <consortium name="The Broad Institute Genome Sequencing Center for Infectious Disease"/>
            <person name="Wu L."/>
            <person name="Ma J."/>
        </authorList>
    </citation>
    <scope>NUCLEOTIDE SEQUENCE [LARGE SCALE GENOMIC DNA]</scope>
    <source>
        <strain evidence="4">JCM 17841</strain>
    </source>
</reference>
<evidence type="ECO:0000313" key="3">
    <source>
        <dbReference type="EMBL" id="GAA4498919.1"/>
    </source>
</evidence>
<keyword evidence="2" id="KW-0472">Membrane</keyword>
<dbReference type="Proteomes" id="UP001501243">
    <property type="component" value="Unassembled WGS sequence"/>
</dbReference>
<keyword evidence="4" id="KW-1185">Reference proteome</keyword>
<keyword evidence="2" id="KW-1133">Transmembrane helix</keyword>
<feature type="transmembrane region" description="Helical" evidence="2">
    <location>
        <begin position="220"/>
        <end position="240"/>
    </location>
</feature>
<organism evidence="3 4">
    <name type="scientific">Hymenobacter ginsengisoli</name>
    <dbReference type="NCBI Taxonomy" id="1051626"/>
    <lineage>
        <taxon>Bacteria</taxon>
        <taxon>Pseudomonadati</taxon>
        <taxon>Bacteroidota</taxon>
        <taxon>Cytophagia</taxon>
        <taxon>Cytophagales</taxon>
        <taxon>Hymenobacteraceae</taxon>
        <taxon>Hymenobacter</taxon>
    </lineage>
</organism>
<proteinExistence type="predicted"/>
<evidence type="ECO:0000256" key="2">
    <source>
        <dbReference type="SAM" id="Phobius"/>
    </source>
</evidence>
<evidence type="ECO:0008006" key="5">
    <source>
        <dbReference type="Google" id="ProtNLM"/>
    </source>
</evidence>
<gene>
    <name evidence="3" type="ORF">GCM10023172_16750</name>
</gene>
<sequence>MRFLLRFHCFLLLGAAGGLTLLVGLRGYASLAQQVRHPRLGGIFFGLHRDVVPAALTPGRYQQLRLALSIALLLALAGLWWSGRGRQSLAVAVALQLGKRVRHWWEALWRPVWQLDPAERALAATLLAVVVLARFYYAGYYPLSLDEIASYDYFVLPGAAVTASYYSFPNNHILANLLVGLVHGLLPGASPTLALRLLPTLSGVLTLPIVYALMLRYLRFGVATLGLGLYWLSPLGVYYAVAGRGYAWAMVAALGGLFATAELLRPGTRRTTRQLAWAVFGLSGVLGLYAVPTHLYALLGLGVALLLQAARAPARVRCIKLRQLALATLGVALVSTVLYAPVEAVSGWAALLANPYVARHEWPEFQFGIGPWLVGTATELLGQRGLSAAVYCLVLWLAPVALCWGRVPQPTRRLGWVLWLQVGLWLPVVLGQRVYPPARTLLLVLLAFFLLVAILGQAAWTSGPGVVKSVGALIYKLRLLVLLVVLGAYGGYRLHREQTIIQQLTRQQQELRQVYAWLRSQPLRRIWVEPRAYALCWHHYALSAGQRPLPLVVPYDALTASPGAAGEVEVLKPGQYEAAARRPARYRSAGVLVVPVSPTEHVIKD</sequence>
<evidence type="ECO:0000313" key="4">
    <source>
        <dbReference type="Proteomes" id="UP001501243"/>
    </source>
</evidence>
<keyword evidence="2" id="KW-0812">Transmembrane</keyword>
<feature type="transmembrane region" description="Helical" evidence="2">
    <location>
        <begin position="388"/>
        <end position="407"/>
    </location>
</feature>
<feature type="transmembrane region" description="Helical" evidence="2">
    <location>
        <begin position="472"/>
        <end position="492"/>
    </location>
</feature>
<feature type="transmembrane region" description="Helical" evidence="2">
    <location>
        <begin position="64"/>
        <end position="81"/>
    </location>
</feature>
<dbReference type="RefSeq" id="WP_208130651.1">
    <property type="nucleotide sequence ID" value="NZ_BAABGQ010000005.1"/>
</dbReference>
<evidence type="ECO:0000256" key="1">
    <source>
        <dbReference type="SAM" id="Coils"/>
    </source>
</evidence>
<dbReference type="EMBL" id="BAABGQ010000005">
    <property type="protein sequence ID" value="GAA4498919.1"/>
    <property type="molecule type" value="Genomic_DNA"/>
</dbReference>
<feature type="transmembrane region" description="Helical" evidence="2">
    <location>
        <begin position="120"/>
        <end position="137"/>
    </location>
</feature>
<keyword evidence="1" id="KW-0175">Coiled coil</keyword>
<feature type="coiled-coil region" evidence="1">
    <location>
        <begin position="494"/>
        <end position="521"/>
    </location>
</feature>
<feature type="transmembrane region" description="Helical" evidence="2">
    <location>
        <begin position="324"/>
        <end position="342"/>
    </location>
</feature>
<name>A0ABP8QA89_9BACT</name>
<comment type="caution">
    <text evidence="3">The sequence shown here is derived from an EMBL/GenBank/DDBJ whole genome shotgun (WGS) entry which is preliminary data.</text>
</comment>